<protein>
    <recommendedName>
        <fullName evidence="1">Integrase core domain-containing protein</fullName>
    </recommendedName>
</protein>
<dbReference type="InParanoid" id="A0A409YB88"/>
<proteinExistence type="predicted"/>
<reference evidence="2 3" key="1">
    <citation type="journal article" date="2018" name="Evol. Lett.">
        <title>Horizontal gene cluster transfer increased hallucinogenic mushroom diversity.</title>
        <authorList>
            <person name="Reynolds H.T."/>
            <person name="Vijayakumar V."/>
            <person name="Gluck-Thaler E."/>
            <person name="Korotkin H.B."/>
            <person name="Matheny P.B."/>
            <person name="Slot J.C."/>
        </authorList>
    </citation>
    <scope>NUCLEOTIDE SEQUENCE [LARGE SCALE GENOMIC DNA]</scope>
    <source>
        <strain evidence="2 3">SRW20</strain>
    </source>
</reference>
<evidence type="ECO:0000313" key="3">
    <source>
        <dbReference type="Proteomes" id="UP000284706"/>
    </source>
</evidence>
<sequence>MASQSNPRQRNQHKPRPPIEEIEPIVRKYWAMRKTDIQILKILREEHLDLTKYGLSINTFREMRKEMGLERARTQKHTIESIHEFVSELRALYPLAGAREMSSLLFHEHGMSVPRDLLYDYFKVYEADLFRERKTRRIKRRRYWCAGANDIICVDQHDKWKYLGLAFHIGEDPFAGVIHWLKVYHNNNNPKLILSYYLDFIEEFGYMPLITQSDLGSENYGIANAQTILRQWHDPRLRDKGTVQHRWMRSKKNIKPEIAWSQFRRRWSPGFQTLLDEGLREGWYDTTRPIDTLTFRWLFIPYIQAELDAYVDRINNTRKRADRNKILPHGPPKEIFEHPERYGALDFKIKVQPEAIQYVRDRFAPPDDPIFELVPPTFAAYAGQVYAELGSPELTSKNIWQVYREMVERLEAIAARSAEGDEEYIEVVEEFDVQSQLDDMSGEAYPLMEGPGLLGGLENRREDGSFYLGGVNEGLGLGE</sequence>
<organism evidence="2 3">
    <name type="scientific">Gymnopilus dilepis</name>
    <dbReference type="NCBI Taxonomy" id="231916"/>
    <lineage>
        <taxon>Eukaryota</taxon>
        <taxon>Fungi</taxon>
        <taxon>Dikarya</taxon>
        <taxon>Basidiomycota</taxon>
        <taxon>Agaricomycotina</taxon>
        <taxon>Agaricomycetes</taxon>
        <taxon>Agaricomycetidae</taxon>
        <taxon>Agaricales</taxon>
        <taxon>Agaricineae</taxon>
        <taxon>Hymenogastraceae</taxon>
        <taxon>Gymnopilus</taxon>
    </lineage>
</organism>
<gene>
    <name evidence="2" type="ORF">CVT26_009020</name>
</gene>
<dbReference type="EMBL" id="NHYE01001016">
    <property type="protein sequence ID" value="PPR00268.1"/>
    <property type="molecule type" value="Genomic_DNA"/>
</dbReference>
<dbReference type="Proteomes" id="UP000284706">
    <property type="component" value="Unassembled WGS sequence"/>
</dbReference>
<evidence type="ECO:0000259" key="1">
    <source>
        <dbReference type="Pfam" id="PF24764"/>
    </source>
</evidence>
<name>A0A409YB88_9AGAR</name>
<dbReference type="STRING" id="231916.A0A409YB88"/>
<keyword evidence="3" id="KW-1185">Reference proteome</keyword>
<dbReference type="OrthoDB" id="5946233at2759"/>
<dbReference type="PANTHER" id="PTHR46177">
    <property type="entry name" value="INTEGRASE CATALYTIC DOMAIN-CONTAINING PROTEIN"/>
    <property type="match status" value="1"/>
</dbReference>
<accession>A0A409YB88</accession>
<dbReference type="InterPro" id="IPR058913">
    <property type="entry name" value="Integrase_dom_put"/>
</dbReference>
<dbReference type="Pfam" id="PF24764">
    <property type="entry name" value="rva_4"/>
    <property type="match status" value="1"/>
</dbReference>
<comment type="caution">
    <text evidence="2">The sequence shown here is derived from an EMBL/GenBank/DDBJ whole genome shotgun (WGS) entry which is preliminary data.</text>
</comment>
<dbReference type="AlphaFoldDB" id="A0A409YB88"/>
<feature type="domain" description="Integrase core" evidence="1">
    <location>
        <begin position="145"/>
        <end position="325"/>
    </location>
</feature>
<evidence type="ECO:0000313" key="2">
    <source>
        <dbReference type="EMBL" id="PPR00268.1"/>
    </source>
</evidence>
<dbReference type="PANTHER" id="PTHR46177:SF1">
    <property type="entry name" value="INTEGRASE CATALYTIC DOMAIN-CONTAINING PROTEIN"/>
    <property type="match status" value="1"/>
</dbReference>